<gene>
    <name evidence="1" type="ORF">BDV98DRAFT_576240</name>
</gene>
<dbReference type="STRING" id="1884261.A0A5C3Q877"/>
<dbReference type="EMBL" id="ML178861">
    <property type="protein sequence ID" value="TFK96408.1"/>
    <property type="molecule type" value="Genomic_DNA"/>
</dbReference>
<accession>A0A5C3Q877</accession>
<dbReference type="Pfam" id="PF12224">
    <property type="entry name" value="Amidoligase_2"/>
    <property type="match status" value="1"/>
</dbReference>
<dbReference type="PANTHER" id="PTHR36847">
    <property type="entry name" value="AMIDOLIGASE ENZYME"/>
    <property type="match status" value="1"/>
</dbReference>
<dbReference type="PANTHER" id="PTHR36847:SF1">
    <property type="entry name" value="AMIDOLIGASE ENZYME"/>
    <property type="match status" value="1"/>
</dbReference>
<dbReference type="AlphaFoldDB" id="A0A5C3Q877"/>
<dbReference type="OrthoDB" id="412402at2759"/>
<proteinExistence type="predicted"/>
<evidence type="ECO:0000313" key="2">
    <source>
        <dbReference type="Proteomes" id="UP000305067"/>
    </source>
</evidence>
<organism evidence="1 2">
    <name type="scientific">Pterulicium gracile</name>
    <dbReference type="NCBI Taxonomy" id="1884261"/>
    <lineage>
        <taxon>Eukaryota</taxon>
        <taxon>Fungi</taxon>
        <taxon>Dikarya</taxon>
        <taxon>Basidiomycota</taxon>
        <taxon>Agaricomycotina</taxon>
        <taxon>Agaricomycetes</taxon>
        <taxon>Agaricomycetidae</taxon>
        <taxon>Agaricales</taxon>
        <taxon>Pleurotineae</taxon>
        <taxon>Pterulaceae</taxon>
        <taxon>Pterulicium</taxon>
    </lineage>
</organism>
<name>A0A5C3Q877_9AGAR</name>
<dbReference type="InterPro" id="IPR022025">
    <property type="entry name" value="Amidoligase_2"/>
</dbReference>
<evidence type="ECO:0000313" key="1">
    <source>
        <dbReference type="EMBL" id="TFK96408.1"/>
    </source>
</evidence>
<protein>
    <recommendedName>
        <fullName evidence="3">Amidoligase enzyme-domain-containing protein</fullName>
    </recommendedName>
</protein>
<reference evidence="1 2" key="1">
    <citation type="journal article" date="2019" name="Nat. Ecol. Evol.">
        <title>Megaphylogeny resolves global patterns of mushroom evolution.</title>
        <authorList>
            <person name="Varga T."/>
            <person name="Krizsan K."/>
            <person name="Foldi C."/>
            <person name="Dima B."/>
            <person name="Sanchez-Garcia M."/>
            <person name="Sanchez-Ramirez S."/>
            <person name="Szollosi G.J."/>
            <person name="Szarkandi J.G."/>
            <person name="Papp V."/>
            <person name="Albert L."/>
            <person name="Andreopoulos W."/>
            <person name="Angelini C."/>
            <person name="Antonin V."/>
            <person name="Barry K.W."/>
            <person name="Bougher N.L."/>
            <person name="Buchanan P."/>
            <person name="Buyck B."/>
            <person name="Bense V."/>
            <person name="Catcheside P."/>
            <person name="Chovatia M."/>
            <person name="Cooper J."/>
            <person name="Damon W."/>
            <person name="Desjardin D."/>
            <person name="Finy P."/>
            <person name="Geml J."/>
            <person name="Haridas S."/>
            <person name="Hughes K."/>
            <person name="Justo A."/>
            <person name="Karasinski D."/>
            <person name="Kautmanova I."/>
            <person name="Kiss B."/>
            <person name="Kocsube S."/>
            <person name="Kotiranta H."/>
            <person name="LaButti K.M."/>
            <person name="Lechner B.E."/>
            <person name="Liimatainen K."/>
            <person name="Lipzen A."/>
            <person name="Lukacs Z."/>
            <person name="Mihaltcheva S."/>
            <person name="Morgado L.N."/>
            <person name="Niskanen T."/>
            <person name="Noordeloos M.E."/>
            <person name="Ohm R.A."/>
            <person name="Ortiz-Santana B."/>
            <person name="Ovrebo C."/>
            <person name="Racz N."/>
            <person name="Riley R."/>
            <person name="Savchenko A."/>
            <person name="Shiryaev A."/>
            <person name="Soop K."/>
            <person name="Spirin V."/>
            <person name="Szebenyi C."/>
            <person name="Tomsovsky M."/>
            <person name="Tulloss R.E."/>
            <person name="Uehling J."/>
            <person name="Grigoriev I.V."/>
            <person name="Vagvolgyi C."/>
            <person name="Papp T."/>
            <person name="Martin F.M."/>
            <person name="Miettinen O."/>
            <person name="Hibbett D.S."/>
            <person name="Nagy L.G."/>
        </authorList>
    </citation>
    <scope>NUCLEOTIDE SEQUENCE [LARGE SCALE GENOMIC DNA]</scope>
    <source>
        <strain evidence="1 2">CBS 309.79</strain>
    </source>
</reference>
<evidence type="ECO:0008006" key="3">
    <source>
        <dbReference type="Google" id="ProtNLM"/>
    </source>
</evidence>
<keyword evidence="2" id="KW-1185">Reference proteome</keyword>
<dbReference type="Proteomes" id="UP000305067">
    <property type="component" value="Unassembled WGS sequence"/>
</dbReference>
<sequence length="182" mass="20137">MALTFGIEVEAIVVKRRQSQTPLPAIDLKQLQLVSDCLTASGLQSRVFIPTARTLGPDFTIWNVVQDITIEELTSQSDSSPSGAVQRFGVEIVSPIFRLDDASWRTDISKAVQAVSAELVWKANRSAGFHVHVGTTGADQSDEFTLSQLKRIAVMVIRFEASMDSYHPTHRIEGNHKYNVQP</sequence>